<accession>A0A2L2SZC3</accession>
<sequence>MAHISEPLAPAAEQPLFAIDENTEIIWLENMPEPPKLEEDHHDAMLAQLQAPTLPFSASSTNSTNRTAVAQLSPPSSTKKQQLEHTVESSELVGHDLELPLKPRDEALEWSMVFKYPFWLEVPNSDADEE</sequence>
<evidence type="ECO:0000313" key="2">
    <source>
        <dbReference type="EMBL" id="CEI62458.1"/>
    </source>
</evidence>
<proteinExistence type="predicted"/>
<dbReference type="Proteomes" id="UP000245910">
    <property type="component" value="Chromosome II"/>
</dbReference>
<feature type="compositionally biased region" description="Basic and acidic residues" evidence="1">
    <location>
        <begin position="81"/>
        <end position="92"/>
    </location>
</feature>
<feature type="compositionally biased region" description="Low complexity" evidence="1">
    <location>
        <begin position="57"/>
        <end position="68"/>
    </location>
</feature>
<dbReference type="AlphaFoldDB" id="A0A2L2SZC3"/>
<evidence type="ECO:0000256" key="1">
    <source>
        <dbReference type="SAM" id="MobiDB-lite"/>
    </source>
</evidence>
<dbReference type="EMBL" id="LN649230">
    <property type="protein sequence ID" value="CEI62458.1"/>
    <property type="molecule type" value="Genomic_DNA"/>
</dbReference>
<keyword evidence="3" id="KW-1185">Reference proteome</keyword>
<evidence type="ECO:0000313" key="3">
    <source>
        <dbReference type="Proteomes" id="UP000245910"/>
    </source>
</evidence>
<protein>
    <submittedName>
        <fullName evidence="2">Uncharacterized protein</fullName>
    </submittedName>
</protein>
<feature type="region of interest" description="Disordered" evidence="1">
    <location>
        <begin position="49"/>
        <end position="92"/>
    </location>
</feature>
<name>A0A2L2SZC3_9HYPO</name>
<reference evidence="3" key="1">
    <citation type="submission" date="2014-10" db="EMBL/GenBank/DDBJ databases">
        <authorList>
            <person name="King R."/>
        </authorList>
    </citation>
    <scope>NUCLEOTIDE SEQUENCE [LARGE SCALE GENOMIC DNA]</scope>
    <source>
        <strain evidence="3">A3/5</strain>
    </source>
</reference>
<organism evidence="2 3">
    <name type="scientific">Fusarium venenatum</name>
    <dbReference type="NCBI Taxonomy" id="56646"/>
    <lineage>
        <taxon>Eukaryota</taxon>
        <taxon>Fungi</taxon>
        <taxon>Dikarya</taxon>
        <taxon>Ascomycota</taxon>
        <taxon>Pezizomycotina</taxon>
        <taxon>Sordariomycetes</taxon>
        <taxon>Hypocreomycetidae</taxon>
        <taxon>Hypocreales</taxon>
        <taxon>Nectriaceae</taxon>
        <taxon>Fusarium</taxon>
    </lineage>
</organism>